<gene>
    <name evidence="2" type="primary">larC</name>
    <name evidence="4" type="ORF">IV56_GL000391</name>
</gene>
<feature type="region of interest" description="Disordered" evidence="3">
    <location>
        <begin position="73"/>
        <end position="92"/>
    </location>
</feature>
<dbReference type="EMBL" id="JQCE01000020">
    <property type="protein sequence ID" value="KRO17271.1"/>
    <property type="molecule type" value="Genomic_DNA"/>
</dbReference>
<comment type="function">
    <text evidence="2">Involved in the biosynthesis of a nickel-pincer cofactor ((SCS)Ni(II) pincer complex). Binds Ni(2+), and functions in nickel delivery to pyridinium-3,5-bisthiocarboxylic acid mononucleotide (P2TMN), to form the mature cofactor. Is thus probably required for the activation of nickel-pincer cofactor-dependent enzymes.</text>
</comment>
<keyword evidence="2" id="KW-0456">Lyase</keyword>
<dbReference type="Proteomes" id="UP000050969">
    <property type="component" value="Unassembled WGS sequence"/>
</dbReference>
<dbReference type="STRING" id="1293598.IV56_GL000391"/>
<dbReference type="PANTHER" id="PTHR36566">
    <property type="entry name" value="NICKEL INSERTION PROTEIN-RELATED"/>
    <property type="match status" value="1"/>
</dbReference>
<dbReference type="InterPro" id="IPR002822">
    <property type="entry name" value="Ni_insertion"/>
</dbReference>
<evidence type="ECO:0000313" key="4">
    <source>
        <dbReference type="EMBL" id="KRO17271.1"/>
    </source>
</evidence>
<keyword evidence="1 2" id="KW-0533">Nickel</keyword>
<dbReference type="Gene3D" id="3.30.70.1380">
    <property type="entry name" value="Transcriptional regulatory protein pf0864 domain like"/>
    <property type="match status" value="1"/>
</dbReference>
<dbReference type="Pfam" id="PF01969">
    <property type="entry name" value="Ni_insertion"/>
    <property type="match status" value="1"/>
</dbReference>
<dbReference type="AlphaFoldDB" id="A0A0R2MUU5"/>
<dbReference type="GO" id="GO:0016151">
    <property type="term" value="F:nickel cation binding"/>
    <property type="evidence" value="ECO:0007669"/>
    <property type="project" value="UniProtKB-UniRule"/>
</dbReference>
<feature type="compositionally biased region" description="Basic and acidic residues" evidence="3">
    <location>
        <begin position="73"/>
        <end position="91"/>
    </location>
</feature>
<organism evidence="4 5">
    <name type="scientific">Lacticaseibacillus saniviri JCM 17471 = DSM 24301</name>
    <dbReference type="NCBI Taxonomy" id="1293598"/>
    <lineage>
        <taxon>Bacteria</taxon>
        <taxon>Bacillati</taxon>
        <taxon>Bacillota</taxon>
        <taxon>Bacilli</taxon>
        <taxon>Lactobacillales</taxon>
        <taxon>Lactobacillaceae</taxon>
        <taxon>Lacticaseibacillus</taxon>
    </lineage>
</organism>
<dbReference type="GO" id="GO:0016829">
    <property type="term" value="F:lyase activity"/>
    <property type="evidence" value="ECO:0007669"/>
    <property type="project" value="UniProtKB-UniRule"/>
</dbReference>
<comment type="similarity">
    <text evidence="2">Belongs to the LarC family.</text>
</comment>
<sequence length="448" mass="49356">MRTLYLDVISGISGDMFLGALLDLGVDLEAVKTELAKLNVAGYSLSAKKTAQSAIFGTSFRVQLDHGTMDTGFTEHTHDHHHDHDHDHSHDATPYVADAHEHTHQHEHDHERGHHHHHGGARHYTEIVDLIQSAALSDYVKQHALAIFKAIAEAEAKVHNVSMAEVHFHEVGAVDSIVDIVGGCIALEQLHVDRVISSPLVDGTGFITVAHGKMPIPVPAVMQMRAGTSIPVHQRDDIHTELVTPTGMGIVKTLVTTFEALPSNLTVEKVGYGFGTRDIGQINALRVMLGTTAPLSQQVVETNADDVLEMSANIDDQSAESLAPIIDRLVAAGAYDAYFEPIQMKKNRPALKLTVLANPVDQAAMTHLLLQHTTTAGVRYQTLHRTIMQRHFSTVTTEFGDVRVKHLTYQDIEKTKPEFEDCERIANTRGITLQEVYRAVYRQLDSAL</sequence>
<evidence type="ECO:0000313" key="5">
    <source>
        <dbReference type="Proteomes" id="UP000050969"/>
    </source>
</evidence>
<evidence type="ECO:0000256" key="1">
    <source>
        <dbReference type="ARBA" id="ARBA00022596"/>
    </source>
</evidence>
<dbReference type="PATRIC" id="fig|1293598.4.peg.422"/>
<dbReference type="HAMAP" id="MF_01074">
    <property type="entry name" value="LarC"/>
    <property type="match status" value="1"/>
</dbReference>
<feature type="region of interest" description="Disordered" evidence="3">
    <location>
        <begin position="100"/>
        <end position="121"/>
    </location>
</feature>
<feature type="compositionally biased region" description="Basic and acidic residues" evidence="3">
    <location>
        <begin position="100"/>
        <end position="112"/>
    </location>
</feature>
<evidence type="ECO:0000256" key="2">
    <source>
        <dbReference type="HAMAP-Rule" id="MF_01074"/>
    </source>
</evidence>
<evidence type="ECO:0000256" key="3">
    <source>
        <dbReference type="SAM" id="MobiDB-lite"/>
    </source>
</evidence>
<dbReference type="Gene3D" id="3.10.20.300">
    <property type="entry name" value="mk0293 like domain"/>
    <property type="match status" value="1"/>
</dbReference>
<comment type="catalytic activity">
    <reaction evidence="2">
        <text>Ni(II)-pyridinium-3,5-bisthiocarboxylate mononucleotide = pyridinium-3,5-bisthiocarboxylate mononucleotide + Ni(2+)</text>
        <dbReference type="Rhea" id="RHEA:54784"/>
        <dbReference type="ChEBI" id="CHEBI:49786"/>
        <dbReference type="ChEBI" id="CHEBI:137372"/>
        <dbReference type="ChEBI" id="CHEBI:137373"/>
        <dbReference type="EC" id="4.99.1.12"/>
    </reaction>
</comment>
<keyword evidence="5" id="KW-1185">Reference proteome</keyword>
<name>A0A0R2MUU5_9LACO</name>
<dbReference type="PANTHER" id="PTHR36566:SF1">
    <property type="entry name" value="PYRIDINIUM-3,5-BISTHIOCARBOXYLIC ACID MONONUCLEOTIDE NICKEL INSERTION PROTEIN"/>
    <property type="match status" value="1"/>
</dbReference>
<accession>A0A0R2MUU5</accession>
<dbReference type="NCBIfam" id="TIGR00299">
    <property type="entry name" value="nickel pincer cofactor biosynthesis protein LarC"/>
    <property type="match status" value="1"/>
</dbReference>
<protein>
    <recommendedName>
        <fullName evidence="2">Pyridinium-3,5-bisthiocarboxylic acid mononucleotide nickel insertion protein</fullName>
        <shortName evidence="2">P2TMN nickel insertion protein</shortName>
        <ecNumber evidence="2">4.99.1.12</ecNumber>
    </recommendedName>
    <alternativeName>
        <fullName evidence="2">Nickel-pincer cofactor biosynthesis protein LarC</fullName>
    </alternativeName>
</protein>
<dbReference type="EC" id="4.99.1.12" evidence="2"/>
<dbReference type="GO" id="GO:0051604">
    <property type="term" value="P:protein maturation"/>
    <property type="evidence" value="ECO:0007669"/>
    <property type="project" value="UniProtKB-UniRule"/>
</dbReference>
<dbReference type="RefSeq" id="WP_056992703.1">
    <property type="nucleotide sequence ID" value="NZ_JQCE01000020.1"/>
</dbReference>
<proteinExistence type="inferred from homology"/>
<reference evidence="4 5" key="1">
    <citation type="journal article" date="2015" name="Genome Announc.">
        <title>Expanding the biotechnology potential of lactobacilli through comparative genomics of 213 strains and associated genera.</title>
        <authorList>
            <person name="Sun Z."/>
            <person name="Harris H.M."/>
            <person name="McCann A."/>
            <person name="Guo C."/>
            <person name="Argimon S."/>
            <person name="Zhang W."/>
            <person name="Yang X."/>
            <person name="Jeffery I.B."/>
            <person name="Cooney J.C."/>
            <person name="Kagawa T.F."/>
            <person name="Liu W."/>
            <person name="Song Y."/>
            <person name="Salvetti E."/>
            <person name="Wrobel A."/>
            <person name="Rasinkangas P."/>
            <person name="Parkhill J."/>
            <person name="Rea M.C."/>
            <person name="O'Sullivan O."/>
            <person name="Ritari J."/>
            <person name="Douillard F.P."/>
            <person name="Paul Ross R."/>
            <person name="Yang R."/>
            <person name="Briner A.E."/>
            <person name="Felis G.E."/>
            <person name="de Vos W.M."/>
            <person name="Barrangou R."/>
            <person name="Klaenhammer T.R."/>
            <person name="Caufield P.W."/>
            <person name="Cui Y."/>
            <person name="Zhang H."/>
            <person name="O'Toole P.W."/>
        </authorList>
    </citation>
    <scope>NUCLEOTIDE SEQUENCE [LARGE SCALE GENOMIC DNA]</scope>
    <source>
        <strain evidence="4 5">DSM 24301</strain>
    </source>
</reference>
<comment type="caution">
    <text evidence="4">The sequence shown here is derived from an EMBL/GenBank/DDBJ whole genome shotgun (WGS) entry which is preliminary data.</text>
</comment>